<evidence type="ECO:0000313" key="2">
    <source>
        <dbReference type="Proteomes" id="UP001642409"/>
    </source>
</evidence>
<organism evidence="1 2">
    <name type="scientific">Hexamita inflata</name>
    <dbReference type="NCBI Taxonomy" id="28002"/>
    <lineage>
        <taxon>Eukaryota</taxon>
        <taxon>Metamonada</taxon>
        <taxon>Diplomonadida</taxon>
        <taxon>Hexamitidae</taxon>
        <taxon>Hexamitinae</taxon>
        <taxon>Hexamita</taxon>
    </lineage>
</organism>
<protein>
    <submittedName>
        <fullName evidence="1">Uncharacterized protein</fullName>
    </submittedName>
</protein>
<proteinExistence type="predicted"/>
<dbReference type="Proteomes" id="UP001642409">
    <property type="component" value="Unassembled WGS sequence"/>
</dbReference>
<accession>A0ABP1GV17</accession>
<reference evidence="1 2" key="1">
    <citation type="submission" date="2024-07" db="EMBL/GenBank/DDBJ databases">
        <authorList>
            <person name="Akdeniz Z."/>
        </authorList>
    </citation>
    <scope>NUCLEOTIDE SEQUENCE [LARGE SCALE GENOMIC DNA]</scope>
</reference>
<gene>
    <name evidence="1" type="ORF">HINF_LOCUS5043</name>
</gene>
<sequence length="276" mass="32659">MKDKIELYFPSVEQFEHLIINQPIIKNYPFCIDIIDTRSKVYDEYYDMMVQRMARYPNLQYFFLTSSPKYECFHFFSRYPLFMKQVNFVVFTQEIQNIIKAFQIPFCCLINEKQQIVYKGPIATQNYALIISRLNEIKKPKQLKEVKIIQEPELKNNDLSLLLAGLSTRHKEGATRLVRHSEIVGEPLILFTSQYECPFIKSHESRSQRRQSSMKVHKVHNEVVELGEAQLPLLQQLEEKALPNNCMKNIEALKRVKILKKIKRPVQLQTVDEWAD</sequence>
<comment type="caution">
    <text evidence="1">The sequence shown here is derived from an EMBL/GenBank/DDBJ whole genome shotgun (WGS) entry which is preliminary data.</text>
</comment>
<keyword evidence="2" id="KW-1185">Reference proteome</keyword>
<evidence type="ECO:0000313" key="1">
    <source>
        <dbReference type="EMBL" id="CAL5978896.1"/>
    </source>
</evidence>
<dbReference type="EMBL" id="CAXDID020000009">
    <property type="protein sequence ID" value="CAL5978896.1"/>
    <property type="molecule type" value="Genomic_DNA"/>
</dbReference>
<name>A0ABP1GV17_9EUKA</name>